<keyword evidence="2" id="KW-1185">Reference proteome</keyword>
<proteinExistence type="predicted"/>
<reference evidence="1" key="1">
    <citation type="journal article" date="2019" name="bioRxiv">
        <title>The Genome of the Zebra Mussel, Dreissena polymorpha: A Resource for Invasive Species Research.</title>
        <authorList>
            <person name="McCartney M.A."/>
            <person name="Auch B."/>
            <person name="Kono T."/>
            <person name="Mallez S."/>
            <person name="Zhang Y."/>
            <person name="Obille A."/>
            <person name="Becker A."/>
            <person name="Abrahante J.E."/>
            <person name="Garbe J."/>
            <person name="Badalamenti J.P."/>
            <person name="Herman A."/>
            <person name="Mangelson H."/>
            <person name="Liachko I."/>
            <person name="Sullivan S."/>
            <person name="Sone E.D."/>
            <person name="Koren S."/>
            <person name="Silverstein K.A.T."/>
            <person name="Beckman K.B."/>
            <person name="Gohl D.M."/>
        </authorList>
    </citation>
    <scope>NUCLEOTIDE SEQUENCE</scope>
    <source>
        <strain evidence="1">Duluth1</strain>
        <tissue evidence="1">Whole animal</tissue>
    </source>
</reference>
<organism evidence="1 2">
    <name type="scientific">Dreissena polymorpha</name>
    <name type="common">Zebra mussel</name>
    <name type="synonym">Mytilus polymorpha</name>
    <dbReference type="NCBI Taxonomy" id="45954"/>
    <lineage>
        <taxon>Eukaryota</taxon>
        <taxon>Metazoa</taxon>
        <taxon>Spiralia</taxon>
        <taxon>Lophotrochozoa</taxon>
        <taxon>Mollusca</taxon>
        <taxon>Bivalvia</taxon>
        <taxon>Autobranchia</taxon>
        <taxon>Heteroconchia</taxon>
        <taxon>Euheterodonta</taxon>
        <taxon>Imparidentia</taxon>
        <taxon>Neoheterodontei</taxon>
        <taxon>Myida</taxon>
        <taxon>Dreissenoidea</taxon>
        <taxon>Dreissenidae</taxon>
        <taxon>Dreissena</taxon>
    </lineage>
</organism>
<reference evidence="1" key="2">
    <citation type="submission" date="2020-11" db="EMBL/GenBank/DDBJ databases">
        <authorList>
            <person name="McCartney M.A."/>
            <person name="Auch B."/>
            <person name="Kono T."/>
            <person name="Mallez S."/>
            <person name="Becker A."/>
            <person name="Gohl D.M."/>
            <person name="Silverstein K.A.T."/>
            <person name="Koren S."/>
            <person name="Bechman K.B."/>
            <person name="Herman A."/>
            <person name="Abrahante J.E."/>
            <person name="Garbe J."/>
        </authorList>
    </citation>
    <scope>NUCLEOTIDE SEQUENCE</scope>
    <source>
        <strain evidence="1">Duluth1</strain>
        <tissue evidence="1">Whole animal</tissue>
    </source>
</reference>
<name>A0A9D4EDI6_DREPO</name>
<dbReference type="AlphaFoldDB" id="A0A9D4EDI6"/>
<protein>
    <submittedName>
        <fullName evidence="1">Uncharacterized protein</fullName>
    </submittedName>
</protein>
<accession>A0A9D4EDI6</accession>
<comment type="caution">
    <text evidence="1">The sequence shown here is derived from an EMBL/GenBank/DDBJ whole genome shotgun (WGS) entry which is preliminary data.</text>
</comment>
<evidence type="ECO:0000313" key="2">
    <source>
        <dbReference type="Proteomes" id="UP000828390"/>
    </source>
</evidence>
<dbReference type="EMBL" id="JAIWYP010000009">
    <property type="protein sequence ID" value="KAH3777313.1"/>
    <property type="molecule type" value="Genomic_DNA"/>
</dbReference>
<dbReference type="Proteomes" id="UP000828390">
    <property type="component" value="Unassembled WGS sequence"/>
</dbReference>
<evidence type="ECO:0000313" key="1">
    <source>
        <dbReference type="EMBL" id="KAH3777313.1"/>
    </source>
</evidence>
<sequence length="77" mass="8393">MLVPMPTWTAATRTLVTPYVALLVEPPVLAAVFIGTFGRILAIQSLVFIGTEHLNRLSDAGIIVLAPTRVRQSLHRT</sequence>
<gene>
    <name evidence="1" type="ORF">DPMN_178753</name>
</gene>